<dbReference type="InterPro" id="IPR000210">
    <property type="entry name" value="BTB/POZ_dom"/>
</dbReference>
<dbReference type="InterPro" id="IPR058210">
    <property type="entry name" value="SACS/Nov_dom"/>
</dbReference>
<keyword evidence="3" id="KW-1185">Reference proteome</keyword>
<dbReference type="InterPro" id="IPR011333">
    <property type="entry name" value="SKP1/BTB/POZ_sf"/>
</dbReference>
<dbReference type="InterPro" id="IPR036890">
    <property type="entry name" value="HATPase_C_sf"/>
</dbReference>
<dbReference type="PROSITE" id="PS50097">
    <property type="entry name" value="BTB"/>
    <property type="match status" value="1"/>
</dbReference>
<reference evidence="2 3" key="1">
    <citation type="journal article" date="2013" name="BMC Genomics">
        <title>Genomics-driven discovery of the pneumocandin biosynthetic gene cluster in the fungus Glarea lozoyensis.</title>
        <authorList>
            <person name="Chen L."/>
            <person name="Yue Q."/>
            <person name="Zhang X."/>
            <person name="Xiang M."/>
            <person name="Wang C."/>
            <person name="Li S."/>
            <person name="Che Y."/>
            <person name="Ortiz-Lopez F.J."/>
            <person name="Bills G.F."/>
            <person name="Liu X."/>
            <person name="An Z."/>
        </authorList>
    </citation>
    <scope>NUCLEOTIDE SEQUENCE [LARGE SCALE GENOMIC DNA]</scope>
    <source>
        <strain evidence="3">ATCC 20868 / MF5171</strain>
    </source>
</reference>
<keyword evidence="2" id="KW-0413">Isomerase</keyword>
<accession>S3CIK0</accession>
<dbReference type="SUPFAM" id="SSF54695">
    <property type="entry name" value="POZ domain"/>
    <property type="match status" value="1"/>
</dbReference>
<protein>
    <submittedName>
        <fullName evidence="2">ATPase of HSP90 chaperone/DNA topoisomerase II/histidine kinase</fullName>
    </submittedName>
</protein>
<keyword evidence="2" id="KW-0808">Transferase</keyword>
<dbReference type="NCBIfam" id="NF047352">
    <property type="entry name" value="P_loop_sacsin"/>
    <property type="match status" value="1"/>
</dbReference>
<dbReference type="KEGG" id="glz:GLAREA_02204"/>
<evidence type="ECO:0000313" key="3">
    <source>
        <dbReference type="Proteomes" id="UP000016922"/>
    </source>
</evidence>
<dbReference type="STRING" id="1116229.S3CIK0"/>
<proteinExistence type="predicted"/>
<dbReference type="PANTHER" id="PTHR46919">
    <property type="entry name" value="ZINC FINGER, C3HC4 TYPE (RING FINGER) FAMILY PROTEIN"/>
    <property type="match status" value="1"/>
</dbReference>
<dbReference type="GeneID" id="19461262"/>
<evidence type="ECO:0000313" key="2">
    <source>
        <dbReference type="EMBL" id="EPE26292.1"/>
    </source>
</evidence>
<dbReference type="RefSeq" id="XP_008087611.1">
    <property type="nucleotide sequence ID" value="XM_008089420.1"/>
</dbReference>
<dbReference type="Pfam" id="PF00651">
    <property type="entry name" value="BTB"/>
    <property type="match status" value="1"/>
</dbReference>
<dbReference type="eggNOG" id="ENOG502QQPY">
    <property type="taxonomic scope" value="Eukaryota"/>
</dbReference>
<dbReference type="Proteomes" id="UP000016922">
    <property type="component" value="Unassembled WGS sequence"/>
</dbReference>
<dbReference type="GO" id="GO:0016301">
    <property type="term" value="F:kinase activity"/>
    <property type="evidence" value="ECO:0007669"/>
    <property type="project" value="UniProtKB-KW"/>
</dbReference>
<dbReference type="PANTHER" id="PTHR46919:SF2">
    <property type="entry name" value="SACSIN"/>
    <property type="match status" value="1"/>
</dbReference>
<dbReference type="HOGENOM" id="CLU_000417_1_0_1"/>
<gene>
    <name evidence="2" type="ORF">GLAREA_02204</name>
</gene>
<sequence>MAPKPLCLDYPAGFGVLRELLQNADDAGAREVRFHLDDRSYTTTGLMHEALAQYQGPALLAYNSGIFQDDDFKSLSSLGDSLKFLDGSKTGKFGRGFNTVYNWTDSPSIVSRDQFSILDPHMEWSRDLGEHAGGPRYNFVADCEDTEMQNHMSVFKPIITNPCERFDGTVIRIPLRTEEQSRRSEISGKHPTVLEVQEVLQNFASEFGKGGLLYLKNVESITISSSSIYTKMTVLDIENARSHKRKVLDGINSALENSHSSFHHSFKLGLQLQTDGLTTETAFFVHHSLPGDLMSDEMRRWAEQEKQFPWVAVAAQIYPRDNEPIGSLSTVVPLPIQPGQPVHIHGAFHLSPDRQRLTCSDREGLKSKDDATKWNDWLFHSCIPSAWVQLSDFMAQHEEVSQVFQWWPQESLVPYDYFNGVLDDFLRIINEKALPIWPTEAGYMTATQSFLSTAPVAPLLRAALGQAKVPVVYSLSRLLSRTKQYFVGRYLSAESLSLFFKQNPMAVAKLDSNAKVKILEYLLQEETHLEKFYFLNLFPFKSGEFGPLELERTFIDRDEAEAKLFCHQTDSVIDLGQLPKRTVKLLRDQCGTMQLRPYISYRPFEYLSVYSLQFVFAGLPTEQDMVMLNEEASTFVHHAWAWIMNHGVEFVQVASELWLIPLTNGQYRKVVPRSSAHRAFNADSSVTGKFMKDFHDKESSVNPLIDSRMLGSVTEALPTLMQASFNNPSLRIADAGNIIVFVEWLKDNTIRVSKAPPAIRERILEIIASSLRLSVSNVDRQLINGSIKYLTVFRKVFWSKKGKKWTLDMEWTNLDAVTTSIGLSEEKVCPIPEVTDVQFIHVPPFGNLSRVNRTLSLLGCLNRREVVEKFVIPNWNTPQTQDMPESCKLQLVKLIFSQFSCLSTPVQSKLRSLAIVPAQSATGSSISKLSLATDLIDPSASDLLGMFFDDEQVRPDQKFFAQYTTVIRGIGLKRVLDYEMFLARVQKFASCNQPISEINKRVCRLLGSYGPSPTASRISQAVNIKTLEWIPVQSLQAKELVLCAPSKCRGGDDRPLVDSQMPIFEGHVGNEWMTELGWRETISQDVLLGQLRHGIENKNRTIVDAVLTYIYGLGNFELWQTEINDLPFVFTGNSHLITPSKAFAPSRTRAANCDGLYPYAANVDKKFWEDHKPLLQHFGVREGPLAESLVTISTQLATKDVLDDEEVCVAVKLAKLASWVPRSDLTGFRIVSDTKKMIPVEDISYPNSGTRRFVSDKPLTHPDIPQSISEKLKIAKLTDRIRDEELEISDEYEQQEDMTTSIVRTLESYVIGSTFNEYLANADDTTTATVINWLLDTRTHPQEGLYHDDLKAAQGPALLVHNDDVFSEQDFKGFQNVGSGSKTENVEVIGQFGRGSQTMYHWTDTPIILSGEYLVILDAQRRVLGLGDHGNPKSGIKVKIKLLRERHPNQLIAFEALWGYSLDLDEYPGTIFRFPLRPSGVESKFRLKNPDLSLLGVKTLLESYFEVAKVSLLFVRKIKYIDFTIHGNEKCEWSVTRKDSVTLANSWSQNVEISHEQSCGAEGRQSGKDTYKVAIEDIEAETKDLPYTSTRVMKRVECGFAAKICATINGKIIEAKADRPHVFKTLPLTIRSDFNVAVHATFDISGDRRTFVVSDPMNDTDGSAWNRYLLSEKLPEILLQFLSVLADEIGQKVFDFWPQREVPTSSHLSLLSLGFWEKLTGCNLSLFPSAQPSLKPSKRQKLKIYTIDTAVFDDLTEKVSEALAPLLLTLQVKLVRRLPEYVSKQLRKIDGAQFVDGSFIRRLSKTTEFRTALEGMLSYNPSVLDAVLRIALPKDEDQQLELDGCHIIPLLDGTLGTLRVGDQISEAKDYFLAPAKTQKLFKFASSLMVSESYDKAFRYVLKARTSNLKALELCYVDELMELRPEPKAVSKQEDNWLRDFWKFWDSNLDTSEDVELDHFGNVLKSRTGDVESYRRLSEMDTLPAIIEPTEEEHLALIRKIPGLVCFDRTIMPKSLKDSSSLHESKDSISRLFKAFHELATSSSLSVGDFLQPNLLESDFEVLRDLIERFCKMNKSTTSTSTVSDPILQDLRTIPLWKSADPNVNSLLSSVTAKIAEQKEFLVSWIKNGEKFVSHDEATTWNDCMEFLKVKRITTAQLIDDYIFPLPSAISKADLRTYGALISALADFINTVHSGSNVDSAIRNNNLAVDGNLDITHVSNLFEAEDEVFRAAFRTEEPTKLLHETVRKHTFFWRRAGIRHRVSGRFAANDYLECLNSIARRLSGPWDSHLENDADVVLRPLCNPSSSTDGFDLQAWSRLTQKKVFISDTRFGSEPEFRRLHMRTIASSQPVLCLSEVVSHYHHAAVCWSQTPFPINTPSKEVFHRVKYAGKPPVEMVWRHLEYLHSICSSLDMTSARDFFKDLQATYIFLQNHQDTAKTTFNSHLHGLPLFLNTNSLNGQGITPFEIQSSWIDIDHLVLASSVDAGRLQAVRPGLRQYENLLKKLGCRAINYPIGIQISPPQPGLLNGHTGMKGFQEMRKKQQGCDVTFRTEGREIKAHRAVLANISEKWRQQFFAYQELIDEEELQILEEGDEVDNYQKLLSLLEIHKAANYQIIMPLAEYIEYMILLAIKIVINIDNVDTIREKAGLAQAEKVEQFCVSFYEANKDTLRFKGE</sequence>
<organism evidence="2 3">
    <name type="scientific">Glarea lozoyensis (strain ATCC 20868 / MF5171)</name>
    <dbReference type="NCBI Taxonomy" id="1116229"/>
    <lineage>
        <taxon>Eukaryota</taxon>
        <taxon>Fungi</taxon>
        <taxon>Dikarya</taxon>
        <taxon>Ascomycota</taxon>
        <taxon>Pezizomycotina</taxon>
        <taxon>Leotiomycetes</taxon>
        <taxon>Helotiales</taxon>
        <taxon>Helotiaceae</taxon>
        <taxon>Glarea</taxon>
    </lineage>
</organism>
<keyword evidence="2" id="KW-0418">Kinase</keyword>
<dbReference type="Gene3D" id="3.30.710.10">
    <property type="entry name" value="Potassium Channel Kv1.1, Chain A"/>
    <property type="match status" value="1"/>
</dbReference>
<feature type="domain" description="BTB" evidence="1">
    <location>
        <begin position="2544"/>
        <end position="2604"/>
    </location>
</feature>
<dbReference type="OrthoDB" id="1262810at2759"/>
<dbReference type="GO" id="GO:0016853">
    <property type="term" value="F:isomerase activity"/>
    <property type="evidence" value="ECO:0007669"/>
    <property type="project" value="UniProtKB-KW"/>
</dbReference>
<evidence type="ECO:0000259" key="1">
    <source>
        <dbReference type="PROSITE" id="PS50097"/>
    </source>
</evidence>
<dbReference type="Pfam" id="PF25794">
    <property type="entry name" value="SACS"/>
    <property type="match status" value="2"/>
</dbReference>
<dbReference type="OMA" id="QTMYHWT"/>
<name>S3CIK0_GLAL2</name>
<dbReference type="EMBL" id="KE145371">
    <property type="protein sequence ID" value="EPE26292.1"/>
    <property type="molecule type" value="Genomic_DNA"/>
</dbReference>
<dbReference type="SUPFAM" id="SSF55874">
    <property type="entry name" value="ATPase domain of HSP90 chaperone/DNA topoisomerase II/histidine kinase"/>
    <property type="match status" value="2"/>
</dbReference>